<evidence type="ECO:0000313" key="4">
    <source>
        <dbReference type="EMBL" id="TQR87534.1"/>
    </source>
</evidence>
<comment type="similarity">
    <text evidence="1">Belongs to the EamA transporter family.</text>
</comment>
<dbReference type="Pfam" id="PF00892">
    <property type="entry name" value="EamA"/>
    <property type="match status" value="2"/>
</dbReference>
<feature type="transmembrane region" description="Helical" evidence="2">
    <location>
        <begin position="143"/>
        <end position="164"/>
    </location>
</feature>
<feature type="domain" description="EamA" evidence="3">
    <location>
        <begin position="170"/>
        <end position="303"/>
    </location>
</feature>
<dbReference type="EMBL" id="VIFX01000006">
    <property type="protein sequence ID" value="TQR87534.1"/>
    <property type="molecule type" value="Genomic_DNA"/>
</dbReference>
<evidence type="ECO:0000256" key="1">
    <source>
        <dbReference type="ARBA" id="ARBA00007362"/>
    </source>
</evidence>
<proteinExistence type="inferred from homology"/>
<feature type="transmembrane region" description="Helical" evidence="2">
    <location>
        <begin position="113"/>
        <end position="136"/>
    </location>
</feature>
<dbReference type="SUPFAM" id="SSF103481">
    <property type="entry name" value="Multidrug resistance efflux transporter EmrE"/>
    <property type="match status" value="2"/>
</dbReference>
<dbReference type="PANTHER" id="PTHR12715:SF4">
    <property type="entry name" value="EAMA DOMAIN-CONTAINING PROTEIN"/>
    <property type="match status" value="1"/>
</dbReference>
<dbReference type="InterPro" id="IPR037185">
    <property type="entry name" value="EmrE-like"/>
</dbReference>
<feature type="transmembrane region" description="Helical" evidence="2">
    <location>
        <begin position="261"/>
        <end position="281"/>
    </location>
</feature>
<keyword evidence="5" id="KW-1185">Reference proteome</keyword>
<dbReference type="AlphaFoldDB" id="A0A544W5L7"/>
<feature type="transmembrane region" description="Helical" evidence="2">
    <location>
        <begin position="26"/>
        <end position="47"/>
    </location>
</feature>
<feature type="transmembrane region" description="Helical" evidence="2">
    <location>
        <begin position="85"/>
        <end position="107"/>
    </location>
</feature>
<keyword evidence="2" id="KW-1133">Transmembrane helix</keyword>
<dbReference type="InterPro" id="IPR000620">
    <property type="entry name" value="EamA_dom"/>
</dbReference>
<comment type="caution">
    <text evidence="4">The sequence shown here is derived from an EMBL/GenBank/DDBJ whole genome shotgun (WGS) entry which is preliminary data.</text>
</comment>
<evidence type="ECO:0000313" key="5">
    <source>
        <dbReference type="Proteomes" id="UP000315759"/>
    </source>
</evidence>
<dbReference type="Proteomes" id="UP000315759">
    <property type="component" value="Unassembled WGS sequence"/>
</dbReference>
<keyword evidence="2" id="KW-0472">Membrane</keyword>
<gene>
    <name evidence="4" type="ORF">D8S82_06195</name>
</gene>
<feature type="transmembrane region" description="Helical" evidence="2">
    <location>
        <begin position="170"/>
        <end position="188"/>
    </location>
</feature>
<evidence type="ECO:0000256" key="2">
    <source>
        <dbReference type="SAM" id="Phobius"/>
    </source>
</evidence>
<feature type="transmembrane region" description="Helical" evidence="2">
    <location>
        <begin position="59"/>
        <end position="78"/>
    </location>
</feature>
<dbReference type="GO" id="GO:0016020">
    <property type="term" value="C:membrane"/>
    <property type="evidence" value="ECO:0007669"/>
    <property type="project" value="InterPro"/>
</dbReference>
<protein>
    <submittedName>
        <fullName evidence="4">DMT family transporter</fullName>
    </submittedName>
</protein>
<organism evidence="4 5">
    <name type="scientific">Mycolicibacterium hodleri</name>
    <dbReference type="NCBI Taxonomy" id="49897"/>
    <lineage>
        <taxon>Bacteria</taxon>
        <taxon>Bacillati</taxon>
        <taxon>Actinomycetota</taxon>
        <taxon>Actinomycetes</taxon>
        <taxon>Mycobacteriales</taxon>
        <taxon>Mycobacteriaceae</taxon>
        <taxon>Mycolicibacterium</taxon>
    </lineage>
</organism>
<keyword evidence="2" id="KW-0812">Transmembrane</keyword>
<dbReference type="PANTHER" id="PTHR12715">
    <property type="entry name" value="TRANSPORTER, DRUG/METABOLITE EXPORTER FAMILY"/>
    <property type="match status" value="1"/>
</dbReference>
<feature type="transmembrane region" description="Helical" evidence="2">
    <location>
        <begin position="287"/>
        <end position="303"/>
    </location>
</feature>
<feature type="transmembrane region" description="Helical" evidence="2">
    <location>
        <begin position="230"/>
        <end position="254"/>
    </location>
</feature>
<reference evidence="4 5" key="1">
    <citation type="submission" date="2018-10" db="EMBL/GenBank/DDBJ databases">
        <title>Draft genome of Mycobacterium hodleri strain B.</title>
        <authorList>
            <person name="Amande T.J."/>
            <person name="Mcgenity T.J."/>
        </authorList>
    </citation>
    <scope>NUCLEOTIDE SEQUENCE [LARGE SCALE GENOMIC DNA]</scope>
    <source>
        <strain evidence="4 5">B</strain>
    </source>
</reference>
<feature type="transmembrane region" description="Helical" evidence="2">
    <location>
        <begin position="200"/>
        <end position="218"/>
    </location>
</feature>
<name>A0A544W5L7_9MYCO</name>
<accession>A0A544W5L7</accession>
<sequence>MSQIRLSETGAYAKTDQVKLAVPNRLAAIAAVVTVLLWASSFVVIRFSGSEFSPGAMAFIRLSVGTIVLTAVAVIYWPPLPRGRGLALVIGYGLLWFGVYTVVLNWAEQHLDAGTAALLVNFAPILVAVFAGLFLGEGFPRPLVVGMVIAFGGVVLIALGGSGVGVNDRLGVMLGLLAAALYAAGVLLQKVALRTVNAIAATWVGCAVGMVATAPFALRAVDEIGTAPPTALAGVVFLGVGPTAIAFLTWAYALNRTDAGTMAATTLAVPAIAILMSWTFLGEVPTVLGFVGGALALGGVVISRRRSSRPEPRPTELASAPRAS</sequence>
<evidence type="ECO:0000259" key="3">
    <source>
        <dbReference type="Pfam" id="PF00892"/>
    </source>
</evidence>
<dbReference type="InterPro" id="IPR052756">
    <property type="entry name" value="Alkyne_AA_exporter"/>
</dbReference>
<feature type="domain" description="EamA" evidence="3">
    <location>
        <begin position="27"/>
        <end position="158"/>
    </location>
</feature>